<keyword evidence="3 6" id="KW-1133">Transmembrane helix</keyword>
<feature type="transmembrane region" description="Helical" evidence="6">
    <location>
        <begin position="134"/>
        <end position="152"/>
    </location>
</feature>
<feature type="transmembrane region" description="Helical" evidence="6">
    <location>
        <begin position="102"/>
        <end position="122"/>
    </location>
</feature>
<feature type="transmembrane region" description="Helical" evidence="6">
    <location>
        <begin position="316"/>
        <end position="338"/>
    </location>
</feature>
<dbReference type="PANTHER" id="PTHR15948">
    <property type="entry name" value="G-PROTEIN COUPLED RECEPTOR 89-RELATED"/>
    <property type="match status" value="1"/>
</dbReference>
<feature type="transmembrane region" description="Helical" evidence="6">
    <location>
        <begin position="408"/>
        <end position="430"/>
    </location>
</feature>
<comment type="caution">
    <text evidence="9">The sequence shown here is derived from an EMBL/GenBank/DDBJ whole genome shotgun (WGS) entry which is preliminary data.</text>
</comment>
<keyword evidence="2 6" id="KW-0812">Transmembrane</keyword>
<name>A0A9P3HKE6_9FUNG</name>
<feature type="domain" description="Golgi pH regulator conserved" evidence="8">
    <location>
        <begin position="171"/>
        <end position="235"/>
    </location>
</feature>
<feature type="transmembrane region" description="Helical" evidence="6">
    <location>
        <begin position="450"/>
        <end position="472"/>
    </location>
</feature>
<reference evidence="9" key="2">
    <citation type="journal article" date="2022" name="Microbiol. Resour. Announc.">
        <title>Whole-Genome Sequence of Entomortierella parvispora E1425, a Mucoromycotan Fungus Associated with Burkholderiaceae-Related Endosymbiotic Bacteria.</title>
        <authorList>
            <person name="Herlambang A."/>
            <person name="Guo Y."/>
            <person name="Takashima Y."/>
            <person name="Narisawa K."/>
            <person name="Ohta H."/>
            <person name="Nishizawa T."/>
        </authorList>
    </citation>
    <scope>NUCLEOTIDE SEQUENCE</scope>
    <source>
        <strain evidence="9">E1425</strain>
    </source>
</reference>
<gene>
    <name evidence="9" type="ORF">EMPS_10362</name>
</gene>
<dbReference type="InterPro" id="IPR015672">
    <property type="entry name" value="GPHR/GTG"/>
</dbReference>
<keyword evidence="4 6" id="KW-0472">Membrane</keyword>
<dbReference type="InterPro" id="IPR025969">
    <property type="entry name" value="ABA_GPCR_dom"/>
</dbReference>
<dbReference type="GO" id="GO:0016020">
    <property type="term" value="C:membrane"/>
    <property type="evidence" value="ECO:0007669"/>
    <property type="project" value="UniProtKB-SubCell"/>
</dbReference>
<evidence type="ECO:0000259" key="7">
    <source>
        <dbReference type="Pfam" id="PF12430"/>
    </source>
</evidence>
<protein>
    <submittedName>
        <fullName evidence="9">Golgi pH regulator</fullName>
    </submittedName>
</protein>
<reference evidence="9" key="1">
    <citation type="submission" date="2021-11" db="EMBL/GenBank/DDBJ databases">
        <authorList>
            <person name="Herlambang A."/>
            <person name="Guo Y."/>
            <person name="Takashima Y."/>
            <person name="Nishizawa T."/>
        </authorList>
    </citation>
    <scope>NUCLEOTIDE SEQUENCE</scope>
    <source>
        <strain evidence="9">E1425</strain>
    </source>
</reference>
<evidence type="ECO:0000256" key="6">
    <source>
        <dbReference type="SAM" id="Phobius"/>
    </source>
</evidence>
<sequence length="531" mass="60135">MILSFSLVFEAALLLASQALFFASAWAFLVQGLVRDYASNSSDQEFLLSAFPTNTYRRKQRWYQGGALVQVVFALTLTWSCQLFELIILEILGLLSQESRRYFWKLTLYAMLFLVIAIIPYYQCILIMRNAGFVTNRALPVAAVIWTAYFYLFQKIGTGTKIDSSFGFLSLEWGMSRVGVIGVTISAILSGFGAVNGPYSNLFFFLRQISDTDIQLAEKKYIQTLDVIASKKKRMVMEDARLRSVDQANASKVGGFVRKIFGNASARPDENLNTLRHEIAALEGISRQLFVDIDDLYVERSRLKHAKTWQGKYGNLMGYIFSVYCVYKLAMALINTLFSRSGSTDPITAIIGSFISQTNMKIDVQFWSQQLSFFFVGLMIFLSIRGLLTELSKFFRAFSRRVSSSNIILFLAHLMGLYFLSSVLMMRQSLPVEYRSIISDSLGALEFDFYHRWFDVIFLISGIVSMVFLYFVHTASGSSNVLAKDPAYEYMVEHDHTASDLPLQQTDYRSGVSSDSQFGLSSGTQWRSRGS</sequence>
<evidence type="ECO:0000259" key="8">
    <source>
        <dbReference type="Pfam" id="PF12537"/>
    </source>
</evidence>
<organism evidence="9 10">
    <name type="scientific">Entomortierella parvispora</name>
    <dbReference type="NCBI Taxonomy" id="205924"/>
    <lineage>
        <taxon>Eukaryota</taxon>
        <taxon>Fungi</taxon>
        <taxon>Fungi incertae sedis</taxon>
        <taxon>Mucoromycota</taxon>
        <taxon>Mortierellomycotina</taxon>
        <taxon>Mortierellomycetes</taxon>
        <taxon>Mortierellales</taxon>
        <taxon>Mortierellaceae</taxon>
        <taxon>Entomortierella</taxon>
    </lineage>
</organism>
<feature type="transmembrane region" description="Helical" evidence="6">
    <location>
        <begin position="370"/>
        <end position="388"/>
    </location>
</feature>
<accession>A0A9P3HKE6</accession>
<evidence type="ECO:0000313" key="10">
    <source>
        <dbReference type="Proteomes" id="UP000827284"/>
    </source>
</evidence>
<evidence type="ECO:0000256" key="1">
    <source>
        <dbReference type="ARBA" id="ARBA00004141"/>
    </source>
</evidence>
<evidence type="ECO:0000256" key="5">
    <source>
        <dbReference type="SAM" id="MobiDB-lite"/>
    </source>
</evidence>
<keyword evidence="10" id="KW-1185">Reference proteome</keyword>
<comment type="subcellular location">
    <subcellularLocation>
        <location evidence="1">Membrane</location>
        <topology evidence="1">Multi-pass membrane protein</topology>
    </subcellularLocation>
</comment>
<dbReference type="OrthoDB" id="264392at2759"/>
<dbReference type="Pfam" id="PF12430">
    <property type="entry name" value="ABA_GPCR"/>
    <property type="match status" value="1"/>
</dbReference>
<feature type="transmembrane region" description="Helical" evidence="6">
    <location>
        <begin position="67"/>
        <end position="95"/>
    </location>
</feature>
<dbReference type="PANTHER" id="PTHR15948:SF0">
    <property type="entry name" value="GOLGI PH REGULATOR A-RELATED"/>
    <property type="match status" value="1"/>
</dbReference>
<feature type="region of interest" description="Disordered" evidence="5">
    <location>
        <begin position="509"/>
        <end position="531"/>
    </location>
</feature>
<dbReference type="EMBL" id="BQFW01000014">
    <property type="protein sequence ID" value="GJJ78003.1"/>
    <property type="molecule type" value="Genomic_DNA"/>
</dbReference>
<evidence type="ECO:0000256" key="4">
    <source>
        <dbReference type="ARBA" id="ARBA00023136"/>
    </source>
</evidence>
<feature type="domain" description="Abscisic acid G-protein coupled receptor-like" evidence="7">
    <location>
        <begin position="305"/>
        <end position="473"/>
    </location>
</feature>
<evidence type="ECO:0000256" key="3">
    <source>
        <dbReference type="ARBA" id="ARBA00022989"/>
    </source>
</evidence>
<proteinExistence type="predicted"/>
<dbReference type="Proteomes" id="UP000827284">
    <property type="component" value="Unassembled WGS sequence"/>
</dbReference>
<evidence type="ECO:0000256" key="2">
    <source>
        <dbReference type="ARBA" id="ARBA00022692"/>
    </source>
</evidence>
<dbReference type="Pfam" id="PF12537">
    <property type="entry name" value="GPHR_N"/>
    <property type="match status" value="1"/>
</dbReference>
<dbReference type="InterPro" id="IPR022535">
    <property type="entry name" value="Golgi_pH-regulator_cons_dom"/>
</dbReference>
<evidence type="ECO:0000313" key="9">
    <source>
        <dbReference type="EMBL" id="GJJ78003.1"/>
    </source>
</evidence>
<dbReference type="AlphaFoldDB" id="A0A9P3HKE6"/>